<dbReference type="InParanoid" id="A0A1B1AKJ8"/>
<dbReference type="EMBL" id="CP013244">
    <property type="protein sequence ID" value="ANP47084.1"/>
    <property type="molecule type" value="Genomic_DNA"/>
</dbReference>
<evidence type="ECO:0000256" key="1">
    <source>
        <dbReference type="SAM" id="MobiDB-lite"/>
    </source>
</evidence>
<keyword evidence="3" id="KW-1185">Reference proteome</keyword>
<proteinExistence type="predicted"/>
<dbReference type="OrthoDB" id="9944691at2"/>
<protein>
    <submittedName>
        <fullName evidence="2">Uncharacterized protein</fullName>
    </submittedName>
</protein>
<reference evidence="2 3" key="1">
    <citation type="submission" date="2015-11" db="EMBL/GenBank/DDBJ databases">
        <title>Whole-Genome Sequence of Candidatus Oderbacter manganicum from the National Park Lower Oder Valley, Germany.</title>
        <authorList>
            <person name="Braun B."/>
            <person name="Liere K."/>
            <person name="Szewzyk U."/>
        </authorList>
    </citation>
    <scope>NUCLEOTIDE SEQUENCE [LARGE SCALE GENOMIC DNA]</scope>
    <source>
        <strain evidence="2 3">OTSz_A_272</strain>
    </source>
</reference>
<dbReference type="AlphaFoldDB" id="A0A1B1AKJ8"/>
<organism evidence="2 3">
    <name type="scientific">Candidatus Viadribacter manganicus</name>
    <dbReference type="NCBI Taxonomy" id="1759059"/>
    <lineage>
        <taxon>Bacteria</taxon>
        <taxon>Pseudomonadati</taxon>
        <taxon>Pseudomonadota</taxon>
        <taxon>Alphaproteobacteria</taxon>
        <taxon>Hyphomonadales</taxon>
        <taxon>Hyphomonadaceae</taxon>
        <taxon>Candidatus Viadribacter</taxon>
    </lineage>
</organism>
<dbReference type="RefSeq" id="WP_066772769.1">
    <property type="nucleotide sequence ID" value="NZ_CP013244.1"/>
</dbReference>
<feature type="compositionally biased region" description="Polar residues" evidence="1">
    <location>
        <begin position="21"/>
        <end position="31"/>
    </location>
</feature>
<evidence type="ECO:0000313" key="2">
    <source>
        <dbReference type="EMBL" id="ANP47084.1"/>
    </source>
</evidence>
<feature type="region of interest" description="Disordered" evidence="1">
    <location>
        <begin position="1"/>
        <end position="60"/>
    </location>
</feature>
<gene>
    <name evidence="2" type="ORF">ATE48_14755</name>
</gene>
<sequence length="60" mass="6457">MTEPQQPRSEKNAKSGVKPGQTPNTTGSKNANRPVPEEDVFGGADRVRKGKDVRSPKAKP</sequence>
<feature type="compositionally biased region" description="Basic and acidic residues" evidence="1">
    <location>
        <begin position="45"/>
        <end position="60"/>
    </location>
</feature>
<name>A0A1B1AKJ8_9PROT</name>
<accession>A0A1B1AKJ8</accession>
<dbReference type="Proteomes" id="UP000092498">
    <property type="component" value="Chromosome"/>
</dbReference>
<dbReference type="KEGG" id="cbot:ATE48_14755"/>
<evidence type="ECO:0000313" key="3">
    <source>
        <dbReference type="Proteomes" id="UP000092498"/>
    </source>
</evidence>